<proteinExistence type="predicted"/>
<evidence type="ECO:0000256" key="1">
    <source>
        <dbReference type="ARBA" id="ARBA00022485"/>
    </source>
</evidence>
<dbReference type="InterPro" id="IPR051329">
    <property type="entry name" value="NIR_SIR_4Fe-4S"/>
</dbReference>
<reference evidence="9 10" key="1">
    <citation type="journal article" date="2020" name="New Microbes New Infect">
        <title>Sellimonas caecigallum sp. nov., description and genome sequence of a new member of the Sellimonas genus isolated from the cecum of feral chicken.</title>
        <authorList>
            <person name="Wongkuna S."/>
            <person name="Ghimire S."/>
            <person name="Antony L."/>
            <person name="Chankhamhaengdecha S."/>
            <person name="Janvilisri T."/>
            <person name="Scaria J."/>
        </authorList>
    </citation>
    <scope>NUCLEOTIDE SEQUENCE [LARGE SCALE GENOMIC DNA]</scope>
    <source>
        <strain evidence="9 10">SW451</strain>
    </source>
</reference>
<dbReference type="PRINTS" id="PR00397">
    <property type="entry name" value="SIROHAEM"/>
</dbReference>
<feature type="domain" description="Nitrite/Sulfite reductase ferredoxin-like" evidence="8">
    <location>
        <begin position="44"/>
        <end position="107"/>
    </location>
</feature>
<evidence type="ECO:0000313" key="10">
    <source>
        <dbReference type="Proteomes" id="UP000779049"/>
    </source>
</evidence>
<dbReference type="Proteomes" id="UP000779049">
    <property type="component" value="Unassembled WGS sequence"/>
</dbReference>
<dbReference type="Pfam" id="PF03460">
    <property type="entry name" value="NIR_SIR_ferr"/>
    <property type="match status" value="1"/>
</dbReference>
<dbReference type="SUPFAM" id="SSF56014">
    <property type="entry name" value="Nitrite and sulphite reductase 4Fe-4S domain-like"/>
    <property type="match status" value="2"/>
</dbReference>
<dbReference type="RefSeq" id="WP_221919526.1">
    <property type="nucleotide sequence ID" value="NZ_CP173660.1"/>
</dbReference>
<evidence type="ECO:0000256" key="5">
    <source>
        <dbReference type="ARBA" id="ARBA00023004"/>
    </source>
</evidence>
<accession>A0ABS7L5U3</accession>
<dbReference type="PANTHER" id="PTHR32439:SF9">
    <property type="entry name" value="BLR3264 PROTEIN"/>
    <property type="match status" value="1"/>
</dbReference>
<keyword evidence="6" id="KW-0411">Iron-sulfur</keyword>
<evidence type="ECO:0000256" key="2">
    <source>
        <dbReference type="ARBA" id="ARBA00022617"/>
    </source>
</evidence>
<dbReference type="InterPro" id="IPR036136">
    <property type="entry name" value="Nit/Sulf_reduc_fer-like_dom_sf"/>
</dbReference>
<evidence type="ECO:0000259" key="8">
    <source>
        <dbReference type="Pfam" id="PF03460"/>
    </source>
</evidence>
<keyword evidence="2" id="KW-0349">Heme</keyword>
<dbReference type="Gene3D" id="3.30.413.10">
    <property type="entry name" value="Sulfite Reductase Hemoprotein, domain 1"/>
    <property type="match status" value="2"/>
</dbReference>
<keyword evidence="3" id="KW-0479">Metal-binding</keyword>
<evidence type="ECO:0000259" key="7">
    <source>
        <dbReference type="Pfam" id="PF01077"/>
    </source>
</evidence>
<keyword evidence="1" id="KW-0004">4Fe-4S</keyword>
<keyword evidence="4" id="KW-0560">Oxidoreductase</keyword>
<feature type="domain" description="Nitrite/sulphite reductase 4Fe-4S" evidence="7">
    <location>
        <begin position="118"/>
        <end position="267"/>
    </location>
</feature>
<keyword evidence="5" id="KW-0408">Iron</keyword>
<sequence length="510" mass="56862">MDKTAERFLKDYEYFEEKTNEFYEGVLPRNEYKGISGGFGSYAEKSGESGMLRIRIPGGQLTKERFRFLMEMKDVYHIPMMKFTTCETIQLHNLQAWEICSIAAEALENGIICRGGGGDFPRNVMVSPLTGVDPDETFDVMPYAKAMSDYLLSFIGKVTLPRKLKVCFSNNKDNVVHATYRDLGFVANSDRTFDVYIAGGLGLKPKLGVCVAEHICPEEVLYYAKAMVDLFVEHGNYKVRSQARTRFMQDTLGREGLKEKYLEKLQEAKAGDDLRICPEETIIRKTGKGEIVHKRVIPQKQEGLYAVSYHPIGGVPDLKVMQNLYYAIKEMEEAEVRLSTDETAYIINLTAEEAGKVLEITKGGAETCFEHSVACIGAKVCQHGLRDSQDLLRKCVEAVREANIPDGALPSVHISGCPSSCGTHQTAAIGFQGGAKKEDGEMVPAFTVYLNGCSLQGQETISQSSGMMLKRNIPKFLTELGKTVENSGKTYEEWVKEHSEDVKAIAEKYL</sequence>
<dbReference type="SUPFAM" id="SSF55124">
    <property type="entry name" value="Nitrite/Sulfite reductase N-terminal domain-like"/>
    <property type="match status" value="2"/>
</dbReference>
<evidence type="ECO:0000256" key="4">
    <source>
        <dbReference type="ARBA" id="ARBA00023002"/>
    </source>
</evidence>
<dbReference type="InterPro" id="IPR005117">
    <property type="entry name" value="NiRdtase/SiRdtase_haem-b_fer"/>
</dbReference>
<dbReference type="EMBL" id="VIRV01000005">
    <property type="protein sequence ID" value="MBY0758413.1"/>
    <property type="molecule type" value="Genomic_DNA"/>
</dbReference>
<gene>
    <name evidence="9" type="ORF">FLB61_04780</name>
</gene>
<comment type="caution">
    <text evidence="9">The sequence shown here is derived from an EMBL/GenBank/DDBJ whole genome shotgun (WGS) entry which is preliminary data.</text>
</comment>
<evidence type="ECO:0000256" key="3">
    <source>
        <dbReference type="ARBA" id="ARBA00022723"/>
    </source>
</evidence>
<protein>
    <submittedName>
        <fullName evidence="9">Nitrite/sulfite reductase</fullName>
    </submittedName>
</protein>
<dbReference type="Pfam" id="PF01077">
    <property type="entry name" value="NIR_SIR"/>
    <property type="match status" value="1"/>
</dbReference>
<organism evidence="9 10">
    <name type="scientific">Sellimonas caecigallum</name>
    <dbReference type="NCBI Taxonomy" id="2592333"/>
    <lineage>
        <taxon>Bacteria</taxon>
        <taxon>Bacillati</taxon>
        <taxon>Bacillota</taxon>
        <taxon>Clostridia</taxon>
        <taxon>Lachnospirales</taxon>
        <taxon>Lachnospiraceae</taxon>
        <taxon>Sellimonas</taxon>
    </lineage>
</organism>
<dbReference type="InterPro" id="IPR045854">
    <property type="entry name" value="NO2/SO3_Rdtase_4Fe4S_sf"/>
</dbReference>
<dbReference type="InterPro" id="IPR006066">
    <property type="entry name" value="NO2/SO3_Rdtase_FeS/sirohaem_BS"/>
</dbReference>
<evidence type="ECO:0000313" key="9">
    <source>
        <dbReference type="EMBL" id="MBY0758413.1"/>
    </source>
</evidence>
<name>A0ABS7L5U3_9FIRM</name>
<dbReference type="PANTHER" id="PTHR32439">
    <property type="entry name" value="FERREDOXIN--NITRITE REDUCTASE, CHLOROPLASTIC"/>
    <property type="match status" value="1"/>
</dbReference>
<dbReference type="InterPro" id="IPR006067">
    <property type="entry name" value="NO2/SO3_Rdtase_4Fe4S_dom"/>
</dbReference>
<dbReference type="Gene3D" id="3.90.480.10">
    <property type="entry name" value="Sulfite Reductase Hemoprotein,Domain 2"/>
    <property type="match status" value="1"/>
</dbReference>
<evidence type="ECO:0000256" key="6">
    <source>
        <dbReference type="ARBA" id="ARBA00023014"/>
    </source>
</evidence>
<keyword evidence="10" id="KW-1185">Reference proteome</keyword>